<name>A0A2Z5Y3Z1_9ENTE</name>
<proteinExistence type="predicted"/>
<dbReference type="InterPro" id="IPR008928">
    <property type="entry name" value="6-hairpin_glycosidase_sf"/>
</dbReference>
<dbReference type="OMA" id="TAWDDIM"/>
<dbReference type="GeneID" id="57043962"/>
<dbReference type="EMBL" id="AP018492">
    <property type="protein sequence ID" value="BBC61524.1"/>
    <property type="molecule type" value="Genomic_DNA"/>
</dbReference>
<gene>
    <name evidence="2" type="ORF">DAT561_1426</name>
</gene>
<dbReference type="InterPro" id="IPR052043">
    <property type="entry name" value="PolySaccharide_Degr_Enz"/>
</dbReference>
<sequence>MTKLSNEVLQTVMERYPILAKEKDYQNKWSYDVGVVLQGIKEAYRQTGESKYFNYIKENIDYYIDEDNSPRGYHYEDMNLDNINNGKLLFLLFQETKETKYKVIMDRLFDQLQQMPRTPEGGFWHKKIYPNQMWLDGLYMAEPFYAEYLLTFKNGEGLEDVIKQFRLCYEHTLDKQTGLLYHAWDSAKKQNWADSETGQSPHFWGRAMGWYLMALVDTMEIFQDHENKTYVEELKKIFSNCCQALANVRDKQKHVWFQILDLGDRTGNYLEASASSMIIAAMAKAQRLNILSSDWDAFIKESYQGLQDTFVTYTQEGWVDLNYTCEVAGLGGESRRDGTFAYYISEPIVTNDFKGYGAFLQATLAMEPIGAKNILKV</sequence>
<keyword evidence="1" id="KW-0378">Hydrolase</keyword>
<accession>A0A2Z5Y3Z1</accession>
<dbReference type="Proteomes" id="UP000269226">
    <property type="component" value="Chromosome"/>
</dbReference>
<dbReference type="GO" id="GO:0005975">
    <property type="term" value="P:carbohydrate metabolic process"/>
    <property type="evidence" value="ECO:0007669"/>
    <property type="project" value="InterPro"/>
</dbReference>
<organism evidence="2 3">
    <name type="scientific">Melissococcus plutonius</name>
    <dbReference type="NCBI Taxonomy" id="33970"/>
    <lineage>
        <taxon>Bacteria</taxon>
        <taxon>Bacillati</taxon>
        <taxon>Bacillota</taxon>
        <taxon>Bacilli</taxon>
        <taxon>Lactobacillales</taxon>
        <taxon>Enterococcaceae</taxon>
        <taxon>Melissococcus</taxon>
    </lineage>
</organism>
<protein>
    <submittedName>
        <fullName evidence="2">Rhamnogalacturonides degradation protein RhiN</fullName>
    </submittedName>
</protein>
<dbReference type="GO" id="GO:0016787">
    <property type="term" value="F:hydrolase activity"/>
    <property type="evidence" value="ECO:0007669"/>
    <property type="project" value="UniProtKB-KW"/>
</dbReference>
<evidence type="ECO:0000313" key="2">
    <source>
        <dbReference type="EMBL" id="BBC61524.1"/>
    </source>
</evidence>
<dbReference type="RefSeq" id="WP_013773390.1">
    <property type="nucleotide sequence ID" value="NZ_AP018492.1"/>
</dbReference>
<dbReference type="InterPro" id="IPR012341">
    <property type="entry name" value="6hp_glycosidase-like_sf"/>
</dbReference>
<evidence type="ECO:0000313" key="3">
    <source>
        <dbReference type="Proteomes" id="UP000269226"/>
    </source>
</evidence>
<dbReference type="SUPFAM" id="SSF48208">
    <property type="entry name" value="Six-hairpin glycosidases"/>
    <property type="match status" value="1"/>
</dbReference>
<dbReference type="Gene3D" id="1.50.10.10">
    <property type="match status" value="1"/>
</dbReference>
<dbReference type="InterPro" id="IPR010905">
    <property type="entry name" value="Glyco_hydro_88"/>
</dbReference>
<evidence type="ECO:0000256" key="1">
    <source>
        <dbReference type="ARBA" id="ARBA00022801"/>
    </source>
</evidence>
<dbReference type="Pfam" id="PF07470">
    <property type="entry name" value="Glyco_hydro_88"/>
    <property type="match status" value="1"/>
</dbReference>
<dbReference type="AlphaFoldDB" id="A0A2Z5Y3Z1"/>
<reference evidence="2 3" key="1">
    <citation type="submission" date="2018-01" db="EMBL/GenBank/DDBJ databases">
        <title>Whole genome sequence of Melissococcus plutonius DAT561.</title>
        <authorList>
            <person name="Okumura K."/>
            <person name="Takamatsu D."/>
            <person name="Okura M."/>
        </authorList>
    </citation>
    <scope>NUCLEOTIDE SEQUENCE [LARGE SCALE GENOMIC DNA]</scope>
    <source>
        <strain evidence="2 3">DAT561</strain>
    </source>
</reference>
<dbReference type="PANTHER" id="PTHR33886">
    <property type="entry name" value="UNSATURATED RHAMNOGALACTURONAN HYDROLASE (EUROFUNG)"/>
    <property type="match status" value="1"/>
</dbReference>
<dbReference type="PANTHER" id="PTHR33886:SF8">
    <property type="entry name" value="UNSATURATED RHAMNOGALACTURONAN HYDROLASE (EUROFUNG)"/>
    <property type="match status" value="1"/>
</dbReference>